<keyword evidence="3" id="KW-0677">Repeat</keyword>
<evidence type="ECO:0000256" key="7">
    <source>
        <dbReference type="ARBA" id="ARBA00023163"/>
    </source>
</evidence>
<evidence type="ECO:0000256" key="5">
    <source>
        <dbReference type="ARBA" id="ARBA00022833"/>
    </source>
</evidence>
<dbReference type="PROSITE" id="PS50157">
    <property type="entry name" value="ZINC_FINGER_C2H2_2"/>
    <property type="match status" value="4"/>
</dbReference>
<reference evidence="11" key="1">
    <citation type="journal article" date="2019" name="bioRxiv">
        <title>The Genome of the Zebra Mussel, Dreissena polymorpha: A Resource for Invasive Species Research.</title>
        <authorList>
            <person name="McCartney M.A."/>
            <person name="Auch B."/>
            <person name="Kono T."/>
            <person name="Mallez S."/>
            <person name="Zhang Y."/>
            <person name="Obille A."/>
            <person name="Becker A."/>
            <person name="Abrahante J.E."/>
            <person name="Garbe J."/>
            <person name="Badalamenti J.P."/>
            <person name="Herman A."/>
            <person name="Mangelson H."/>
            <person name="Liachko I."/>
            <person name="Sullivan S."/>
            <person name="Sone E.D."/>
            <person name="Koren S."/>
            <person name="Silverstein K.A.T."/>
            <person name="Beckman K.B."/>
            <person name="Gohl D.M."/>
        </authorList>
    </citation>
    <scope>NUCLEOTIDE SEQUENCE</scope>
    <source>
        <strain evidence="11">Duluth1</strain>
        <tissue evidence="11">Whole animal</tissue>
    </source>
</reference>
<reference evidence="11" key="2">
    <citation type="submission" date="2020-11" db="EMBL/GenBank/DDBJ databases">
        <authorList>
            <person name="McCartney M.A."/>
            <person name="Auch B."/>
            <person name="Kono T."/>
            <person name="Mallez S."/>
            <person name="Becker A."/>
            <person name="Gohl D.M."/>
            <person name="Silverstein K.A.T."/>
            <person name="Koren S."/>
            <person name="Bechman K.B."/>
            <person name="Herman A."/>
            <person name="Abrahante J.E."/>
            <person name="Garbe J."/>
        </authorList>
    </citation>
    <scope>NUCLEOTIDE SEQUENCE</scope>
    <source>
        <strain evidence="11">Duluth1</strain>
        <tissue evidence="11">Whole animal</tissue>
    </source>
</reference>
<dbReference type="Gene3D" id="3.30.160.60">
    <property type="entry name" value="Classic Zinc Finger"/>
    <property type="match status" value="4"/>
</dbReference>
<dbReference type="SMART" id="SM00355">
    <property type="entry name" value="ZnF_C2H2"/>
    <property type="match status" value="4"/>
</dbReference>
<name>A0A9D4BCZ0_DREPO</name>
<evidence type="ECO:0000256" key="4">
    <source>
        <dbReference type="ARBA" id="ARBA00022771"/>
    </source>
</evidence>
<comment type="caution">
    <text evidence="11">The sequence shown here is derived from an EMBL/GenBank/DDBJ whole genome shotgun (WGS) entry which is preliminary data.</text>
</comment>
<evidence type="ECO:0000259" key="10">
    <source>
        <dbReference type="PROSITE" id="PS50157"/>
    </source>
</evidence>
<keyword evidence="5" id="KW-0862">Zinc</keyword>
<dbReference type="GO" id="GO:0005634">
    <property type="term" value="C:nucleus"/>
    <property type="evidence" value="ECO:0007669"/>
    <property type="project" value="UniProtKB-SubCell"/>
</dbReference>
<dbReference type="AlphaFoldDB" id="A0A9D4BCZ0"/>
<organism evidence="11 12">
    <name type="scientific">Dreissena polymorpha</name>
    <name type="common">Zebra mussel</name>
    <name type="synonym">Mytilus polymorpha</name>
    <dbReference type="NCBI Taxonomy" id="45954"/>
    <lineage>
        <taxon>Eukaryota</taxon>
        <taxon>Metazoa</taxon>
        <taxon>Spiralia</taxon>
        <taxon>Lophotrochozoa</taxon>
        <taxon>Mollusca</taxon>
        <taxon>Bivalvia</taxon>
        <taxon>Autobranchia</taxon>
        <taxon>Heteroconchia</taxon>
        <taxon>Euheterodonta</taxon>
        <taxon>Imparidentia</taxon>
        <taxon>Neoheterodontei</taxon>
        <taxon>Myida</taxon>
        <taxon>Dreissenoidea</taxon>
        <taxon>Dreissenidae</taxon>
        <taxon>Dreissena</taxon>
    </lineage>
</organism>
<keyword evidence="12" id="KW-1185">Reference proteome</keyword>
<comment type="subcellular location">
    <subcellularLocation>
        <location evidence="1">Nucleus</location>
    </subcellularLocation>
</comment>
<gene>
    <name evidence="11" type="ORF">DPMN_191325</name>
</gene>
<evidence type="ECO:0000313" key="11">
    <source>
        <dbReference type="EMBL" id="KAH3690638.1"/>
    </source>
</evidence>
<dbReference type="InterPro" id="IPR036236">
    <property type="entry name" value="Znf_C2H2_sf"/>
</dbReference>
<evidence type="ECO:0000256" key="2">
    <source>
        <dbReference type="ARBA" id="ARBA00022723"/>
    </source>
</evidence>
<keyword evidence="7" id="KW-0804">Transcription</keyword>
<evidence type="ECO:0000256" key="6">
    <source>
        <dbReference type="ARBA" id="ARBA00023015"/>
    </source>
</evidence>
<feature type="domain" description="C2H2-type" evidence="10">
    <location>
        <begin position="271"/>
        <end position="289"/>
    </location>
</feature>
<dbReference type="PROSITE" id="PS00028">
    <property type="entry name" value="ZINC_FINGER_C2H2_1"/>
    <property type="match status" value="3"/>
</dbReference>
<dbReference type="GO" id="GO:0000981">
    <property type="term" value="F:DNA-binding transcription factor activity, RNA polymerase II-specific"/>
    <property type="evidence" value="ECO:0007669"/>
    <property type="project" value="TreeGrafter"/>
</dbReference>
<keyword evidence="6" id="KW-0805">Transcription regulation</keyword>
<dbReference type="GO" id="GO:0008270">
    <property type="term" value="F:zinc ion binding"/>
    <property type="evidence" value="ECO:0007669"/>
    <property type="project" value="UniProtKB-KW"/>
</dbReference>
<dbReference type="EMBL" id="JAIWYP010000058">
    <property type="protein sequence ID" value="KAH3690638.1"/>
    <property type="molecule type" value="Genomic_DNA"/>
</dbReference>
<keyword evidence="8" id="KW-0539">Nucleus</keyword>
<dbReference type="FunFam" id="3.30.160.60:FF:000062">
    <property type="entry name" value="RB-associated KRAB zinc finger protein-like"/>
    <property type="match status" value="1"/>
</dbReference>
<sequence length="297" mass="34212">MKDKACGLHIGTSNTITAKEEAKEEDSKYEPNNNNWTEVNNYGCVSPHSLVVQNERGHELNEETRKYNDVYKTTADTLTSFSAIGSFFEHIDTNFASAFHNVPETNFGRAFHNFGGSMQNMNQIKFTDVTNNSNRHIYFSLDDVRYDTKDGSLNVQDPRTSPMDCPMSYNEGMYANRTPIYNKGKLFRCHECGKMFKRSSTLNTHLLIHSDTRPYPCSYCDKRFHQKSDMKKHTYIHTGEKPHRCSVCDKRFSQSSNLITHSRKHTGFTPFTCPTCGRVFQRKLDLTKHCEKAQCFS</sequence>
<proteinExistence type="predicted"/>
<feature type="domain" description="C2H2-type" evidence="10">
    <location>
        <begin position="243"/>
        <end position="270"/>
    </location>
</feature>
<dbReference type="InterPro" id="IPR013087">
    <property type="entry name" value="Znf_C2H2_type"/>
</dbReference>
<keyword evidence="4 9" id="KW-0863">Zinc-finger</keyword>
<evidence type="ECO:0000256" key="8">
    <source>
        <dbReference type="ARBA" id="ARBA00023242"/>
    </source>
</evidence>
<evidence type="ECO:0000256" key="9">
    <source>
        <dbReference type="PROSITE-ProRule" id="PRU00042"/>
    </source>
</evidence>
<dbReference type="FunFam" id="3.30.160.60:FF:001289">
    <property type="entry name" value="Zinc finger protein 574"/>
    <property type="match status" value="1"/>
</dbReference>
<keyword evidence="2" id="KW-0479">Metal-binding</keyword>
<evidence type="ECO:0000256" key="1">
    <source>
        <dbReference type="ARBA" id="ARBA00004123"/>
    </source>
</evidence>
<feature type="domain" description="C2H2-type" evidence="10">
    <location>
        <begin position="187"/>
        <end position="214"/>
    </location>
</feature>
<evidence type="ECO:0000313" key="12">
    <source>
        <dbReference type="Proteomes" id="UP000828390"/>
    </source>
</evidence>
<dbReference type="PANTHER" id="PTHR23235:SF157">
    <property type="entry name" value="FEZ FAMILY ZINC FINGER PROTEIN 1"/>
    <property type="match status" value="1"/>
</dbReference>
<dbReference type="PANTHER" id="PTHR23235">
    <property type="entry name" value="KRUEPPEL-LIKE TRANSCRIPTION FACTOR"/>
    <property type="match status" value="1"/>
</dbReference>
<accession>A0A9D4BCZ0</accession>
<feature type="domain" description="C2H2-type" evidence="10">
    <location>
        <begin position="215"/>
        <end position="242"/>
    </location>
</feature>
<dbReference type="Pfam" id="PF00096">
    <property type="entry name" value="zf-C2H2"/>
    <property type="match status" value="4"/>
</dbReference>
<dbReference type="SUPFAM" id="SSF57667">
    <property type="entry name" value="beta-beta-alpha zinc fingers"/>
    <property type="match status" value="2"/>
</dbReference>
<dbReference type="GO" id="GO:0000978">
    <property type="term" value="F:RNA polymerase II cis-regulatory region sequence-specific DNA binding"/>
    <property type="evidence" value="ECO:0007669"/>
    <property type="project" value="TreeGrafter"/>
</dbReference>
<dbReference type="FunFam" id="3.30.160.60:FF:000345">
    <property type="entry name" value="Zinc finger protein Gfi-1"/>
    <property type="match status" value="1"/>
</dbReference>
<dbReference type="Proteomes" id="UP000828390">
    <property type="component" value="Unassembled WGS sequence"/>
</dbReference>
<evidence type="ECO:0000256" key="3">
    <source>
        <dbReference type="ARBA" id="ARBA00022737"/>
    </source>
</evidence>
<protein>
    <recommendedName>
        <fullName evidence="10">C2H2-type domain-containing protein</fullName>
    </recommendedName>
</protein>